<keyword evidence="2" id="KW-0732">Signal</keyword>
<feature type="chain" id="PRO_5022116697" evidence="2">
    <location>
        <begin position="29"/>
        <end position="371"/>
    </location>
</feature>
<evidence type="ECO:0000313" key="5">
    <source>
        <dbReference type="Proteomes" id="UP000320643"/>
    </source>
</evidence>
<dbReference type="OrthoDB" id="9773828at2"/>
<dbReference type="PROSITE" id="PS51318">
    <property type="entry name" value="TAT"/>
    <property type="match status" value="1"/>
</dbReference>
<keyword evidence="1" id="KW-0560">Oxidoreductase</keyword>
<name>A0A552UZS3_9FLAO</name>
<dbReference type="RefSeq" id="WP_143373938.1">
    <property type="nucleotide sequence ID" value="NZ_VJVZ01000008.1"/>
</dbReference>
<dbReference type="PANTHER" id="PTHR43625">
    <property type="entry name" value="AFLATOXIN B1 ALDEHYDE REDUCTASE"/>
    <property type="match status" value="1"/>
</dbReference>
<protein>
    <submittedName>
        <fullName evidence="4">Aldo/keto reductase</fullName>
    </submittedName>
</protein>
<keyword evidence="5" id="KW-1185">Reference proteome</keyword>
<dbReference type="Proteomes" id="UP000320643">
    <property type="component" value="Unassembled WGS sequence"/>
</dbReference>
<evidence type="ECO:0000259" key="3">
    <source>
        <dbReference type="Pfam" id="PF00248"/>
    </source>
</evidence>
<accession>A0A552UZS3</accession>
<comment type="caution">
    <text evidence="4">The sequence shown here is derived from an EMBL/GenBank/DDBJ whole genome shotgun (WGS) entry which is preliminary data.</text>
</comment>
<evidence type="ECO:0000256" key="2">
    <source>
        <dbReference type="SAM" id="SignalP"/>
    </source>
</evidence>
<dbReference type="InterPro" id="IPR036812">
    <property type="entry name" value="NAD(P)_OxRdtase_dom_sf"/>
</dbReference>
<dbReference type="GO" id="GO:0005737">
    <property type="term" value="C:cytoplasm"/>
    <property type="evidence" value="ECO:0007669"/>
    <property type="project" value="TreeGrafter"/>
</dbReference>
<dbReference type="InterPro" id="IPR023210">
    <property type="entry name" value="NADP_OxRdtase_dom"/>
</dbReference>
<dbReference type="EMBL" id="VJVZ01000008">
    <property type="protein sequence ID" value="TRW23680.1"/>
    <property type="molecule type" value="Genomic_DNA"/>
</dbReference>
<dbReference type="PANTHER" id="PTHR43625:SF77">
    <property type="entry name" value="ALDO-KETO REDUCTASE"/>
    <property type="match status" value="1"/>
</dbReference>
<organism evidence="4 5">
    <name type="scientific">Flavobacterium zepuense</name>
    <dbReference type="NCBI Taxonomy" id="2593302"/>
    <lineage>
        <taxon>Bacteria</taxon>
        <taxon>Pseudomonadati</taxon>
        <taxon>Bacteroidota</taxon>
        <taxon>Flavobacteriia</taxon>
        <taxon>Flavobacteriales</taxon>
        <taxon>Flavobacteriaceae</taxon>
        <taxon>Flavobacterium</taxon>
    </lineage>
</organism>
<feature type="domain" description="NADP-dependent oxidoreductase" evidence="3">
    <location>
        <begin position="64"/>
        <end position="358"/>
    </location>
</feature>
<dbReference type="SUPFAM" id="SSF51430">
    <property type="entry name" value="NAD(P)-linked oxidoreductase"/>
    <property type="match status" value="1"/>
</dbReference>
<dbReference type="AlphaFoldDB" id="A0A552UZS3"/>
<evidence type="ECO:0000256" key="1">
    <source>
        <dbReference type="ARBA" id="ARBA00023002"/>
    </source>
</evidence>
<dbReference type="Gene3D" id="3.20.20.100">
    <property type="entry name" value="NADP-dependent oxidoreductase domain"/>
    <property type="match status" value="1"/>
</dbReference>
<dbReference type="InterPro" id="IPR050791">
    <property type="entry name" value="Aldo-Keto_reductase"/>
</dbReference>
<dbReference type="CDD" id="cd19078">
    <property type="entry name" value="AKR_AKR13C1_2"/>
    <property type="match status" value="1"/>
</dbReference>
<gene>
    <name evidence="4" type="ORF">FMM05_13575</name>
</gene>
<dbReference type="GO" id="GO:0016491">
    <property type="term" value="F:oxidoreductase activity"/>
    <property type="evidence" value="ECO:0007669"/>
    <property type="project" value="UniProtKB-KW"/>
</dbReference>
<dbReference type="Pfam" id="PF00248">
    <property type="entry name" value="Aldo_ket_red"/>
    <property type="match status" value="1"/>
</dbReference>
<dbReference type="InterPro" id="IPR006311">
    <property type="entry name" value="TAT_signal"/>
</dbReference>
<feature type="signal peptide" evidence="2">
    <location>
        <begin position="1"/>
        <end position="28"/>
    </location>
</feature>
<evidence type="ECO:0000313" key="4">
    <source>
        <dbReference type="EMBL" id="TRW23680.1"/>
    </source>
</evidence>
<reference evidence="4 5" key="1">
    <citation type="submission" date="2019-07" db="EMBL/GenBank/DDBJ databases">
        <title>Flavobacterium sp. nov., isolated from glacier ice.</title>
        <authorList>
            <person name="Liu Q."/>
            <person name="Xin Y.-H."/>
        </authorList>
    </citation>
    <scope>NUCLEOTIDE SEQUENCE [LARGE SCALE GENOMIC DNA]</scope>
    <source>
        <strain evidence="4 5">ZT4R6</strain>
    </source>
</reference>
<sequence>MKTDRRKFLISGATLTAALVAAPGIGFASSENIEEKKDSDMAPSKLDKTRILGSGENKLEVSSLGLGCMGMSHNRGRLPDRNAMIALIRKAYEQGVTLFDTAEVYRFGQHINEELVGEALNPFRKDIVIATKYGFKIENAKSVGRDSRPEHIRAVAEQSLKRLKTDRIDLFYQHRVDPNVPVEDVAGTLKDLIKEGKVKHYGLCEVDAQTIRRAHKVHPLTAIQSEYHLMWRQPEVDIFPTLEELGIGFVPYSPISRGYLGGLMNDTTKFFEENDNRPTLPRYTPEAMKKNMVIIDVLNAFGHERGLTSAQVALAHMLAQKPWIVPIPGTTKSAHLLENLGAADLNFTKEDLKTLDTALAKIKIFGARGSV</sequence>
<proteinExistence type="predicted"/>